<protein>
    <submittedName>
        <fullName evidence="2">Peptide-binding protein</fullName>
    </submittedName>
</protein>
<reference evidence="2 3" key="1">
    <citation type="submission" date="2019-09" db="EMBL/GenBank/DDBJ databases">
        <title>Draft genome sequences of 48 bacterial type strains from the CCUG.</title>
        <authorList>
            <person name="Tunovic T."/>
            <person name="Pineiro-Iglesias B."/>
            <person name="Unosson C."/>
            <person name="Inganas E."/>
            <person name="Ohlen M."/>
            <person name="Cardew S."/>
            <person name="Jensie-Markopoulos S."/>
            <person name="Salva-Serra F."/>
            <person name="Jaen-Luchoro D."/>
            <person name="Karlsson R."/>
            <person name="Svensson-Stadler L."/>
            <person name="Chun J."/>
            <person name="Moore E."/>
        </authorList>
    </citation>
    <scope>NUCLEOTIDE SEQUENCE [LARGE SCALE GENOMIC DNA]</scope>
    <source>
        <strain evidence="2 3">CCUG 54555</strain>
    </source>
</reference>
<keyword evidence="3" id="KW-1185">Reference proteome</keyword>
<evidence type="ECO:0000256" key="1">
    <source>
        <dbReference type="SAM" id="MobiDB-lite"/>
    </source>
</evidence>
<dbReference type="Proteomes" id="UP000430232">
    <property type="component" value="Unassembled WGS sequence"/>
</dbReference>
<evidence type="ECO:0000313" key="3">
    <source>
        <dbReference type="Proteomes" id="UP000430232"/>
    </source>
</evidence>
<organism evidence="2 3">
    <name type="scientific">Burkholderia latens</name>
    <dbReference type="NCBI Taxonomy" id="488446"/>
    <lineage>
        <taxon>Bacteria</taxon>
        <taxon>Pseudomonadati</taxon>
        <taxon>Pseudomonadota</taxon>
        <taxon>Betaproteobacteria</taxon>
        <taxon>Burkholderiales</taxon>
        <taxon>Burkholderiaceae</taxon>
        <taxon>Burkholderia</taxon>
        <taxon>Burkholderia cepacia complex</taxon>
    </lineage>
</organism>
<name>A0A6H9SI54_9BURK</name>
<proteinExistence type="predicted"/>
<feature type="region of interest" description="Disordered" evidence="1">
    <location>
        <begin position="54"/>
        <end position="73"/>
    </location>
</feature>
<dbReference type="EMBL" id="VZOJ01000171">
    <property type="protein sequence ID" value="KAB0631295.1"/>
    <property type="molecule type" value="Genomic_DNA"/>
</dbReference>
<evidence type="ECO:0000313" key="2">
    <source>
        <dbReference type="EMBL" id="KAB0631295.1"/>
    </source>
</evidence>
<gene>
    <name evidence="2" type="ORF">F7R21_31990</name>
</gene>
<accession>A0A6H9SI54</accession>
<comment type="caution">
    <text evidence="2">The sequence shown here is derived from an EMBL/GenBank/DDBJ whole genome shotgun (WGS) entry which is preliminary data.</text>
</comment>
<sequence length="73" mass="7424">MTERVKLKVGRWVAGVLGALLVPLALAQPPHGGQAWGGFGRGFGGMHAYGQPAGGPPVWRRAVPPDGARAGGV</sequence>
<dbReference type="AlphaFoldDB" id="A0A6H9SI54"/>
<feature type="non-terminal residue" evidence="2">
    <location>
        <position position="73"/>
    </location>
</feature>